<evidence type="ECO:0000313" key="1">
    <source>
        <dbReference type="EMBL" id="OTA21074.1"/>
    </source>
</evidence>
<keyword evidence="2" id="KW-1185">Reference proteome</keyword>
<sequence>MLKNKISAIATIAIALISKIGFSSVNGDLNDCAATE</sequence>
<proteinExistence type="predicted"/>
<dbReference type="EMBL" id="MUBK01000004">
    <property type="protein sequence ID" value="OTA21074.1"/>
    <property type="molecule type" value="Genomic_DNA"/>
</dbReference>
<evidence type="ECO:0000313" key="2">
    <source>
        <dbReference type="Proteomes" id="UP000194204"/>
    </source>
</evidence>
<accession>A0A1Y2SQ18</accession>
<dbReference type="AlphaFoldDB" id="A0A1Y2SQ18"/>
<dbReference type="Proteomes" id="UP000194204">
    <property type="component" value="Unassembled WGS sequence"/>
</dbReference>
<gene>
    <name evidence="1" type="ORF">Xbed_00720</name>
</gene>
<protein>
    <submittedName>
        <fullName evidence="1">Uncharacterized protein</fullName>
    </submittedName>
</protein>
<comment type="caution">
    <text evidence="1">The sequence shown here is derived from an EMBL/GenBank/DDBJ whole genome shotgun (WGS) entry which is preliminary data.</text>
</comment>
<name>A0A1Y2SQ18_9GAMM</name>
<organism evidence="1 2">
    <name type="scientific">Xenorhabdus beddingii</name>
    <dbReference type="NCBI Taxonomy" id="40578"/>
    <lineage>
        <taxon>Bacteria</taxon>
        <taxon>Pseudomonadati</taxon>
        <taxon>Pseudomonadota</taxon>
        <taxon>Gammaproteobacteria</taxon>
        <taxon>Enterobacterales</taxon>
        <taxon>Morganellaceae</taxon>
        <taxon>Xenorhabdus</taxon>
    </lineage>
</organism>
<reference evidence="1 2" key="1">
    <citation type="submission" date="2017-01" db="EMBL/GenBank/DDBJ databases">
        <title>Deconstructing symbiosis and pathogenesis requirements using a combined genomic-metabolomic approach.</title>
        <authorList>
            <person name="Tobias N.J."/>
            <person name="Wolff H."/>
            <person name="Djahanschiri B."/>
            <person name="Ebersberger I."/>
            <person name="Bode H.B."/>
        </authorList>
    </citation>
    <scope>NUCLEOTIDE SEQUENCE [LARGE SCALE GENOMIC DNA]</scope>
    <source>
        <strain evidence="1 2">DSM 4764</strain>
    </source>
</reference>